<reference evidence="1" key="1">
    <citation type="journal article" date="2023" name="G3 (Bethesda)">
        <title>Whole genome assembly and annotation of the endangered Caribbean coral Acropora cervicornis.</title>
        <authorList>
            <person name="Selwyn J.D."/>
            <person name="Vollmer S.V."/>
        </authorList>
    </citation>
    <scope>NUCLEOTIDE SEQUENCE</scope>
    <source>
        <strain evidence="1">K2</strain>
    </source>
</reference>
<organism evidence="1 2">
    <name type="scientific">Acropora cervicornis</name>
    <name type="common">Staghorn coral</name>
    <dbReference type="NCBI Taxonomy" id="6130"/>
    <lineage>
        <taxon>Eukaryota</taxon>
        <taxon>Metazoa</taxon>
        <taxon>Cnidaria</taxon>
        <taxon>Anthozoa</taxon>
        <taxon>Hexacorallia</taxon>
        <taxon>Scleractinia</taxon>
        <taxon>Astrocoeniina</taxon>
        <taxon>Acroporidae</taxon>
        <taxon>Acropora</taxon>
    </lineage>
</organism>
<dbReference type="Proteomes" id="UP001249851">
    <property type="component" value="Unassembled WGS sequence"/>
</dbReference>
<accession>A0AAD9V698</accession>
<sequence length="119" mass="13688">MEQKLRIFIRKDFKLCDSGFNQWFNQREILTLPLEKPGQISHIQNKLSQNCYISRFISQDGKESKGKSFSHLGSKADFWCLESVDVDGPCVVSHGWTSSSKLLTLLYLFSSVKKELNLL</sequence>
<name>A0AAD9V698_ACRCE</name>
<evidence type="ECO:0000313" key="2">
    <source>
        <dbReference type="Proteomes" id="UP001249851"/>
    </source>
</evidence>
<proteinExistence type="predicted"/>
<reference evidence="1" key="2">
    <citation type="journal article" date="2023" name="Science">
        <title>Genomic signatures of disease resistance in endangered staghorn corals.</title>
        <authorList>
            <person name="Vollmer S.V."/>
            <person name="Selwyn J.D."/>
            <person name="Despard B.A."/>
            <person name="Roesel C.L."/>
        </authorList>
    </citation>
    <scope>NUCLEOTIDE SEQUENCE</scope>
    <source>
        <strain evidence="1">K2</strain>
    </source>
</reference>
<dbReference type="AlphaFoldDB" id="A0AAD9V698"/>
<gene>
    <name evidence="1" type="ORF">P5673_014328</name>
</gene>
<protein>
    <submittedName>
        <fullName evidence="1">Uncharacterized protein</fullName>
    </submittedName>
</protein>
<evidence type="ECO:0000313" key="1">
    <source>
        <dbReference type="EMBL" id="KAK2562637.1"/>
    </source>
</evidence>
<keyword evidence="2" id="KW-1185">Reference proteome</keyword>
<dbReference type="EMBL" id="JARQWQ010000028">
    <property type="protein sequence ID" value="KAK2562637.1"/>
    <property type="molecule type" value="Genomic_DNA"/>
</dbReference>
<comment type="caution">
    <text evidence="1">The sequence shown here is derived from an EMBL/GenBank/DDBJ whole genome shotgun (WGS) entry which is preliminary data.</text>
</comment>